<dbReference type="EMBL" id="JACEFB010000003">
    <property type="protein sequence ID" value="MBA2225735.1"/>
    <property type="molecule type" value="Genomic_DNA"/>
</dbReference>
<name>A0A7V8VD09_9BACT</name>
<gene>
    <name evidence="3" type="ORF">H0921_06105</name>
</gene>
<organism evidence="3 4">
    <name type="scientific">Thermogemmata fonticola</name>
    <dbReference type="NCBI Taxonomy" id="2755323"/>
    <lineage>
        <taxon>Bacteria</taxon>
        <taxon>Pseudomonadati</taxon>
        <taxon>Planctomycetota</taxon>
        <taxon>Planctomycetia</taxon>
        <taxon>Gemmatales</taxon>
        <taxon>Gemmataceae</taxon>
        <taxon>Thermogemmata</taxon>
    </lineage>
</organism>
<keyword evidence="2" id="KW-0472">Membrane</keyword>
<keyword evidence="2" id="KW-1133">Transmembrane helix</keyword>
<evidence type="ECO:0000256" key="1">
    <source>
        <dbReference type="SAM" id="MobiDB-lite"/>
    </source>
</evidence>
<proteinExistence type="predicted"/>
<accession>A0A7V8VD09</accession>
<feature type="region of interest" description="Disordered" evidence="1">
    <location>
        <begin position="17"/>
        <end position="42"/>
    </location>
</feature>
<dbReference type="AlphaFoldDB" id="A0A7V8VD09"/>
<evidence type="ECO:0000313" key="4">
    <source>
        <dbReference type="Proteomes" id="UP000542342"/>
    </source>
</evidence>
<evidence type="ECO:0000256" key="2">
    <source>
        <dbReference type="SAM" id="Phobius"/>
    </source>
</evidence>
<feature type="transmembrane region" description="Helical" evidence="2">
    <location>
        <begin position="436"/>
        <end position="461"/>
    </location>
</feature>
<evidence type="ECO:0000313" key="3">
    <source>
        <dbReference type="EMBL" id="MBA2225735.1"/>
    </source>
</evidence>
<dbReference type="Proteomes" id="UP000542342">
    <property type="component" value="Unassembled WGS sequence"/>
</dbReference>
<dbReference type="RefSeq" id="WP_194537177.1">
    <property type="nucleotide sequence ID" value="NZ_JACEFB010000003.1"/>
</dbReference>
<sequence>MPVFCLALTAGVLGQLGAADDPPDPRPPLPPTLPSQGKDYRVPNPDRAIFRGFQDPKTLKRTGGIVDFTPVASEKDNSDEYHAWHELLLHARQFTPEELLTHARRDIVRDELVENSRETLRLELIRMDGRLVQARRVEPTPTLQQVGIAAVYEAILEPLDEPPPDRVSVVFTECPEALQKLTSAPVNTWLEFDNLWASAAGYFFKVKPDPTLPILIGKGLQVGTVPPPGPDPQVPPALDRQLRIFRRIENDTWVARGADRWEEAAAYNRVLLHARRWSAQELEEFARRDLRFADLYFDGHRELSDGRRDFRGPRSYLLELVRLEGRLVMLRSFAATRKLQDAGVDTLYEGWLIPQNEPRGNPVCVVFTDLPEGVEAGGRVNYWVSFAGYYFKLMRYESAERDADDPSRFVVKRAPLLLGRSVILRPDPEAASPVSWTAFSTAATAAVIGMVLIALGLTWWYRRDDRRIRDEIAQQQRNPFDTPGRF</sequence>
<keyword evidence="2" id="KW-0812">Transmembrane</keyword>
<keyword evidence="4" id="KW-1185">Reference proteome</keyword>
<protein>
    <submittedName>
        <fullName evidence="3">Uncharacterized protein</fullName>
    </submittedName>
</protein>
<comment type="caution">
    <text evidence="3">The sequence shown here is derived from an EMBL/GenBank/DDBJ whole genome shotgun (WGS) entry which is preliminary data.</text>
</comment>
<reference evidence="3 4" key="1">
    <citation type="submission" date="2020-07" db="EMBL/GenBank/DDBJ databases">
        <title>Thermogemmata thermophila gen. nov., sp. nov., a novel moderate thermophilic planctomycete from a Kamchatka hot spring.</title>
        <authorList>
            <person name="Elcheninov A.G."/>
            <person name="Podosokorskaya O.A."/>
            <person name="Kovaleva O.L."/>
            <person name="Novikov A."/>
            <person name="Bonch-Osmolovskaya E.A."/>
            <person name="Toshchakov S.V."/>
            <person name="Kublanov I.V."/>
        </authorList>
    </citation>
    <scope>NUCLEOTIDE SEQUENCE [LARGE SCALE GENOMIC DNA]</scope>
    <source>
        <strain evidence="3 4">2918</strain>
    </source>
</reference>